<reference evidence="6 7" key="1">
    <citation type="submission" date="2021-10" db="EMBL/GenBank/DDBJ databases">
        <title>Anaerobic single-cell dispensing facilitates the cultivation of human gut bacteria.</title>
        <authorList>
            <person name="Afrizal A."/>
        </authorList>
    </citation>
    <scope>NUCLEOTIDE SEQUENCE [LARGE SCALE GENOMIC DNA]</scope>
    <source>
        <strain evidence="6 7">CLA-AA-H246</strain>
    </source>
</reference>
<dbReference type="InterPro" id="IPR005650">
    <property type="entry name" value="BlaI_family"/>
</dbReference>
<evidence type="ECO:0000256" key="1">
    <source>
        <dbReference type="ARBA" id="ARBA00011046"/>
    </source>
</evidence>
<feature type="coiled-coil region" evidence="5">
    <location>
        <begin position="98"/>
        <end position="125"/>
    </location>
</feature>
<evidence type="ECO:0000256" key="4">
    <source>
        <dbReference type="ARBA" id="ARBA00023163"/>
    </source>
</evidence>
<evidence type="ECO:0000256" key="3">
    <source>
        <dbReference type="ARBA" id="ARBA00023125"/>
    </source>
</evidence>
<sequence length="126" mass="14665">MKELTKSEEQMMDIFWDSKEALTSVDIVKMQVKATWTNGLVHNIIRSLVQNGYLKECGMEQFGRQYARKLMPALTREEYIAKLMIQKSEGKSSVKQILVALAKESEDMEQVIEELEEIIQKLKEEH</sequence>
<name>A0ABS8EXZ1_9FIRM</name>
<evidence type="ECO:0000313" key="7">
    <source>
        <dbReference type="Proteomes" id="UP001299235"/>
    </source>
</evidence>
<dbReference type="Proteomes" id="UP001299235">
    <property type="component" value="Unassembled WGS sequence"/>
</dbReference>
<keyword evidence="4" id="KW-0804">Transcription</keyword>
<comment type="caution">
    <text evidence="6">The sequence shown here is derived from an EMBL/GenBank/DDBJ whole genome shotgun (WGS) entry which is preliminary data.</text>
</comment>
<dbReference type="InterPro" id="IPR036390">
    <property type="entry name" value="WH_DNA-bd_sf"/>
</dbReference>
<evidence type="ECO:0000256" key="5">
    <source>
        <dbReference type="SAM" id="Coils"/>
    </source>
</evidence>
<dbReference type="EMBL" id="JAJEQE010000025">
    <property type="protein sequence ID" value="MCC2149292.1"/>
    <property type="molecule type" value="Genomic_DNA"/>
</dbReference>
<dbReference type="SUPFAM" id="SSF46785">
    <property type="entry name" value="Winged helix' DNA-binding domain"/>
    <property type="match status" value="1"/>
</dbReference>
<dbReference type="Gene3D" id="1.10.10.10">
    <property type="entry name" value="Winged helix-like DNA-binding domain superfamily/Winged helix DNA-binding domain"/>
    <property type="match status" value="1"/>
</dbReference>
<dbReference type="InterPro" id="IPR036388">
    <property type="entry name" value="WH-like_DNA-bd_sf"/>
</dbReference>
<keyword evidence="3" id="KW-0238">DNA-binding</keyword>
<evidence type="ECO:0000256" key="2">
    <source>
        <dbReference type="ARBA" id="ARBA00023015"/>
    </source>
</evidence>
<comment type="similarity">
    <text evidence="1">Belongs to the BlaI transcriptional regulatory family.</text>
</comment>
<evidence type="ECO:0000313" key="6">
    <source>
        <dbReference type="EMBL" id="MCC2149292.1"/>
    </source>
</evidence>
<organism evidence="6 7">
    <name type="scientific">Hominisplanchenecus faecis</name>
    <dbReference type="NCBI Taxonomy" id="2885351"/>
    <lineage>
        <taxon>Bacteria</taxon>
        <taxon>Bacillati</taxon>
        <taxon>Bacillota</taxon>
        <taxon>Clostridia</taxon>
        <taxon>Lachnospirales</taxon>
        <taxon>Lachnospiraceae</taxon>
        <taxon>Hominisplanchenecus</taxon>
    </lineage>
</organism>
<keyword evidence="5" id="KW-0175">Coiled coil</keyword>
<keyword evidence="7" id="KW-1185">Reference proteome</keyword>
<keyword evidence="2" id="KW-0805">Transcription regulation</keyword>
<protein>
    <submittedName>
        <fullName evidence="6">BlaI/MecI/CopY family transcriptional regulator</fullName>
    </submittedName>
</protein>
<gene>
    <name evidence="6" type="ORF">LKD42_08485</name>
</gene>
<dbReference type="Pfam" id="PF03965">
    <property type="entry name" value="Penicillinase_R"/>
    <property type="match status" value="1"/>
</dbReference>
<dbReference type="RefSeq" id="WP_248835435.1">
    <property type="nucleotide sequence ID" value="NZ_JAJEQE010000025.1"/>
</dbReference>
<proteinExistence type="inferred from homology"/>
<accession>A0ABS8EXZ1</accession>